<feature type="domain" description="Peptidase A2" evidence="3">
    <location>
        <begin position="301"/>
        <end position="337"/>
    </location>
</feature>
<evidence type="ECO:0000259" key="3">
    <source>
        <dbReference type="PROSITE" id="PS50175"/>
    </source>
</evidence>
<dbReference type="AlphaFoldDB" id="A0A5N4B6N3"/>
<dbReference type="InterPro" id="IPR008042">
    <property type="entry name" value="Retrotrans_Pao"/>
</dbReference>
<gene>
    <name evidence="4" type="ORF">PPYR_02241</name>
</gene>
<reference evidence="4 5" key="1">
    <citation type="journal article" date="2018" name="Elife">
        <title>Firefly genomes illuminate parallel origins of bioluminescence in beetles.</title>
        <authorList>
            <person name="Fallon T.R."/>
            <person name="Lower S.E."/>
            <person name="Chang C.H."/>
            <person name="Bessho-Uehara M."/>
            <person name="Martin G.J."/>
            <person name="Bewick A.J."/>
            <person name="Behringer M."/>
            <person name="Debat H.J."/>
            <person name="Wong I."/>
            <person name="Day J.C."/>
            <person name="Suvorov A."/>
            <person name="Silva C.J."/>
            <person name="Stanger-Hall K.F."/>
            <person name="Hall D.W."/>
            <person name="Schmitz R.J."/>
            <person name="Nelson D.R."/>
            <person name="Lewis S.M."/>
            <person name="Shigenobu S."/>
            <person name="Bybee S.M."/>
            <person name="Larracuente A.M."/>
            <person name="Oba Y."/>
            <person name="Weng J.K."/>
        </authorList>
    </citation>
    <scope>NUCLEOTIDE SEQUENCE [LARGE SCALE GENOMIC DNA]</scope>
    <source>
        <strain evidence="4">1611_PpyrPB1</strain>
        <tissue evidence="4">Whole body</tissue>
    </source>
</reference>
<dbReference type="EMBL" id="VVIM01000001">
    <property type="protein sequence ID" value="KAB0805271.1"/>
    <property type="molecule type" value="Genomic_DNA"/>
</dbReference>
<evidence type="ECO:0000313" key="5">
    <source>
        <dbReference type="Proteomes" id="UP000327044"/>
    </source>
</evidence>
<dbReference type="InterPro" id="IPR040676">
    <property type="entry name" value="DUF5641"/>
</dbReference>
<accession>A0A5N4B6N3</accession>
<dbReference type="CDD" id="cd00303">
    <property type="entry name" value="retropepsin_like"/>
    <property type="match status" value="1"/>
</dbReference>
<organism evidence="4 5">
    <name type="scientific">Photinus pyralis</name>
    <name type="common">Common eastern firefly</name>
    <name type="synonym">Lampyris pyralis</name>
    <dbReference type="NCBI Taxonomy" id="7054"/>
    <lineage>
        <taxon>Eukaryota</taxon>
        <taxon>Metazoa</taxon>
        <taxon>Ecdysozoa</taxon>
        <taxon>Arthropoda</taxon>
        <taxon>Hexapoda</taxon>
        <taxon>Insecta</taxon>
        <taxon>Pterygota</taxon>
        <taxon>Neoptera</taxon>
        <taxon>Endopterygota</taxon>
        <taxon>Coleoptera</taxon>
        <taxon>Polyphaga</taxon>
        <taxon>Elateriformia</taxon>
        <taxon>Elateroidea</taxon>
        <taxon>Lampyridae</taxon>
        <taxon>Lampyrinae</taxon>
        <taxon>Photinus</taxon>
    </lineage>
</organism>
<dbReference type="InParanoid" id="A0A5N4B6N3"/>
<dbReference type="PANTHER" id="PTHR47331">
    <property type="entry name" value="PHD-TYPE DOMAIN-CONTAINING PROTEIN"/>
    <property type="match status" value="1"/>
</dbReference>
<comment type="caution">
    <text evidence="4">The sequence shown here is derived from an EMBL/GenBank/DDBJ whole genome shotgun (WGS) entry which is preliminary data.</text>
</comment>
<dbReference type="GO" id="GO:0006508">
    <property type="term" value="P:proteolysis"/>
    <property type="evidence" value="ECO:0007669"/>
    <property type="project" value="InterPro"/>
</dbReference>
<keyword evidence="5" id="KW-1185">Reference proteome</keyword>
<dbReference type="Pfam" id="PF05380">
    <property type="entry name" value="Peptidase_A17"/>
    <property type="match status" value="1"/>
</dbReference>
<dbReference type="PROSITE" id="PS50175">
    <property type="entry name" value="ASP_PROT_RETROV"/>
    <property type="match status" value="1"/>
</dbReference>
<dbReference type="Proteomes" id="UP000327044">
    <property type="component" value="Unassembled WGS sequence"/>
</dbReference>
<dbReference type="GO" id="GO:0004190">
    <property type="term" value="F:aspartic-type endopeptidase activity"/>
    <property type="evidence" value="ECO:0007669"/>
    <property type="project" value="InterPro"/>
</dbReference>
<feature type="region of interest" description="Disordered" evidence="2">
    <location>
        <begin position="966"/>
        <end position="991"/>
    </location>
</feature>
<name>A0A5N4B6N3_PHOPY</name>
<dbReference type="PANTHER" id="PTHR47331:SF5">
    <property type="entry name" value="RIBONUCLEASE H"/>
    <property type="match status" value="1"/>
</dbReference>
<proteinExistence type="predicted"/>
<evidence type="ECO:0000256" key="2">
    <source>
        <dbReference type="SAM" id="MobiDB-lite"/>
    </source>
</evidence>
<dbReference type="InterPro" id="IPR001995">
    <property type="entry name" value="Peptidase_A2_cat"/>
</dbReference>
<dbReference type="Pfam" id="PF18701">
    <property type="entry name" value="DUF5641"/>
    <property type="match status" value="1"/>
</dbReference>
<dbReference type="Gene3D" id="2.40.70.10">
    <property type="entry name" value="Acid Proteases"/>
    <property type="match status" value="1"/>
</dbReference>
<evidence type="ECO:0000313" key="4">
    <source>
        <dbReference type="EMBL" id="KAB0805271.1"/>
    </source>
</evidence>
<sequence>MVQRPGCDCKPTIDNIERWNSNDIGHVRKAYQPRANKRNKASLKVSKLKRDSVVRRVNEFAVWLNDNENVSAFEIKSRLDKIDPLYDEFYEVHLHIESLDRNDYSELKRDFETNYFAAVASARERMAVIASSGDASFLVNKCRVLETIQGSKGDKFAEKTDKGVRSKVVMNVASDRSEARNDCLICNDSHFIYKCPELVKLTVENRINKIRELRLCLNCLKRGHAARFCKASRCRICKRAHNSVLHLHRASTETDVIQDSSTAGNDIEERLNAHCNTRNAHVFLTTAIVKVRNSQGKNIPLRALLDSGSDSNFIGKGVYRMLGLKQQRTNVSVSGIGHVVSNIHNQAQVTIGSMYNDFSRTLKFLIINEITATIPSVRFDKINFQIPADINLADVDFNVPGRVDILIGAEVFYDILLSRKLELGKNKPILRESQLGWLVTGKITHEDFVQKRNCNTCVRDVKLLGQLQKFWEVENFEIPREYASENEECEVNFINTSSRDVDGRFIVQLPLKGCELGESGATALKRFLSLERRLARDVVLKTVTYGTAPASFLSTRCLRQLANENKIKYEHACRVITDDFYIDDLITGGQDVAEVVALRLQITSILRQGGFNLRKFGSNEISVLESIQGVGDKHVIKDDKDTKTLGIIWESKADIIKFEIDNEELDTLTKRNILRAISKIFDPLGLVSPVVISAKILIQGLWALQLGWDEEISENVGEIWTKFWGELQKPANSWKTFVSNRVGKIQELTEASQWSHVSGILNPADLVTRGVSVETLQQNRWFEGPEFLESIEITYSSKVKNETSETLEMRSSSTVFTAVVNISYELFERFSTLTKLIRVLAWCRRFFKNCAKIKTKGVLTCRELAEAGLICRIRQQFWERWNLEYLTSLQERSKWRSSKGVQPKVGDPVLLMEEHRPPQMWTLGRITHLHPGSDGIVRVVSVKTPNSEVTRAVRKVCPLPLDVEQPFQGGEDVESDPGNQRRSLLRRSKNE</sequence>
<evidence type="ECO:0000256" key="1">
    <source>
        <dbReference type="ARBA" id="ARBA00022801"/>
    </source>
</evidence>
<protein>
    <recommendedName>
        <fullName evidence="3">Peptidase A2 domain-containing protein</fullName>
    </recommendedName>
</protein>
<keyword evidence="1" id="KW-0378">Hydrolase</keyword>
<dbReference type="InterPro" id="IPR021109">
    <property type="entry name" value="Peptidase_aspartic_dom_sf"/>
</dbReference>